<protein>
    <submittedName>
        <fullName evidence="13">UNC8-like protein</fullName>
    </submittedName>
</protein>
<keyword evidence="10 11" id="KW-0407">Ion channel</keyword>
<evidence type="ECO:0000313" key="13">
    <source>
        <dbReference type="EMBL" id="WAR28512.1"/>
    </source>
</evidence>
<keyword evidence="8 12" id="KW-0472">Membrane</keyword>
<evidence type="ECO:0000256" key="11">
    <source>
        <dbReference type="RuleBase" id="RU000679"/>
    </source>
</evidence>
<dbReference type="Pfam" id="PF00858">
    <property type="entry name" value="ASC"/>
    <property type="match status" value="1"/>
</dbReference>
<keyword evidence="4 11" id="KW-0812">Transmembrane</keyword>
<organism evidence="13 14">
    <name type="scientific">Mya arenaria</name>
    <name type="common">Soft-shell clam</name>
    <dbReference type="NCBI Taxonomy" id="6604"/>
    <lineage>
        <taxon>Eukaryota</taxon>
        <taxon>Metazoa</taxon>
        <taxon>Spiralia</taxon>
        <taxon>Lophotrochozoa</taxon>
        <taxon>Mollusca</taxon>
        <taxon>Bivalvia</taxon>
        <taxon>Autobranchia</taxon>
        <taxon>Heteroconchia</taxon>
        <taxon>Euheterodonta</taxon>
        <taxon>Imparidentia</taxon>
        <taxon>Neoheterodontei</taxon>
        <taxon>Myida</taxon>
        <taxon>Myoidea</taxon>
        <taxon>Myidae</taxon>
        <taxon>Mya</taxon>
    </lineage>
</organism>
<comment type="subcellular location">
    <subcellularLocation>
        <location evidence="1">Membrane</location>
        <topology evidence="1">Multi-pass membrane protein</topology>
    </subcellularLocation>
</comment>
<evidence type="ECO:0000256" key="7">
    <source>
        <dbReference type="ARBA" id="ARBA00023065"/>
    </source>
</evidence>
<dbReference type="EMBL" id="CP111026">
    <property type="protein sequence ID" value="WAR28512.1"/>
    <property type="molecule type" value="Genomic_DNA"/>
</dbReference>
<comment type="similarity">
    <text evidence="11">Belongs to the amiloride-sensitive sodium channel (TC 1.A.6) family.</text>
</comment>
<sequence length="363" mass="41002">MGKTAVSEYMDYSTVHGMGRLKNTPFKNLYDYNYTEFDKTDISSSFDNDILFDSAEMFKTRMALLDYETLFNYSQPMKEFMLICNFAGSKCTEYSFLHAIRSYDYGICYVFDPSYQLCQDPDSESGCGYVASAGQQYGLELLLNVDQAETVPFVTSSSGVLIIPSDRFNDYIDVNKGVFVPTGFEASVALRKKSTLRVPGMDVDRKRCDDTATISYEECIRDSQEQHILETCGCVQHFYKSGYLNASLSPENTVDPDTGNIPCYTEEHQKDNLLLVRVFLESLSYENVKEEYSYGIVNFVSDIGGQLGLWAGFSVLSVLEVIELILLLFAMRKREAQTAARDATSMTQVQPVKDTDISLRDKV</sequence>
<reference evidence="13" key="1">
    <citation type="submission" date="2022-11" db="EMBL/GenBank/DDBJ databases">
        <title>Centuries of genome instability and evolution in soft-shell clam transmissible cancer (bioRxiv).</title>
        <authorList>
            <person name="Hart S.F.M."/>
            <person name="Yonemitsu M.A."/>
            <person name="Giersch R.M."/>
            <person name="Beal B.F."/>
            <person name="Arriagada G."/>
            <person name="Davis B.W."/>
            <person name="Ostrander E.A."/>
            <person name="Goff S.P."/>
            <person name="Metzger M.J."/>
        </authorList>
    </citation>
    <scope>NUCLEOTIDE SEQUENCE</scope>
    <source>
        <strain evidence="13">MELC-2E11</strain>
        <tissue evidence="13">Siphon/mantle</tissue>
    </source>
</reference>
<evidence type="ECO:0000256" key="5">
    <source>
        <dbReference type="ARBA" id="ARBA00022989"/>
    </source>
</evidence>
<evidence type="ECO:0000256" key="3">
    <source>
        <dbReference type="ARBA" id="ARBA00022461"/>
    </source>
</evidence>
<keyword evidence="14" id="KW-1185">Reference proteome</keyword>
<keyword evidence="5 12" id="KW-1133">Transmembrane helix</keyword>
<gene>
    <name evidence="13" type="ORF">MAR_014216</name>
</gene>
<dbReference type="Proteomes" id="UP001164746">
    <property type="component" value="Chromosome 15"/>
</dbReference>
<evidence type="ECO:0000256" key="1">
    <source>
        <dbReference type="ARBA" id="ARBA00004141"/>
    </source>
</evidence>
<evidence type="ECO:0000256" key="2">
    <source>
        <dbReference type="ARBA" id="ARBA00022448"/>
    </source>
</evidence>
<name>A0ABY7G5B6_MYAAR</name>
<evidence type="ECO:0000256" key="10">
    <source>
        <dbReference type="ARBA" id="ARBA00023303"/>
    </source>
</evidence>
<evidence type="ECO:0000256" key="8">
    <source>
        <dbReference type="ARBA" id="ARBA00023136"/>
    </source>
</evidence>
<evidence type="ECO:0000313" key="14">
    <source>
        <dbReference type="Proteomes" id="UP001164746"/>
    </source>
</evidence>
<keyword evidence="2 11" id="KW-0813">Transport</keyword>
<keyword evidence="6" id="KW-0915">Sodium</keyword>
<evidence type="ECO:0000256" key="6">
    <source>
        <dbReference type="ARBA" id="ARBA00023053"/>
    </source>
</evidence>
<accession>A0ABY7G5B6</accession>
<evidence type="ECO:0000256" key="12">
    <source>
        <dbReference type="SAM" id="Phobius"/>
    </source>
</evidence>
<keyword evidence="3 11" id="KW-0894">Sodium channel</keyword>
<dbReference type="Gene3D" id="2.60.470.10">
    <property type="entry name" value="Acid-sensing ion channels like domains"/>
    <property type="match status" value="1"/>
</dbReference>
<dbReference type="PANTHER" id="PTHR11690:SF248">
    <property type="entry name" value="PICKPOCKET 17, ISOFORM A"/>
    <property type="match status" value="1"/>
</dbReference>
<keyword evidence="7 11" id="KW-0406">Ion transport</keyword>
<feature type="transmembrane region" description="Helical" evidence="12">
    <location>
        <begin position="307"/>
        <end position="331"/>
    </location>
</feature>
<proteinExistence type="inferred from homology"/>
<dbReference type="PANTHER" id="PTHR11690">
    <property type="entry name" value="AMILORIDE-SENSITIVE SODIUM CHANNEL-RELATED"/>
    <property type="match status" value="1"/>
</dbReference>
<evidence type="ECO:0000256" key="9">
    <source>
        <dbReference type="ARBA" id="ARBA00023201"/>
    </source>
</evidence>
<dbReference type="InterPro" id="IPR001873">
    <property type="entry name" value="ENaC"/>
</dbReference>
<evidence type="ECO:0000256" key="4">
    <source>
        <dbReference type="ARBA" id="ARBA00022692"/>
    </source>
</evidence>
<keyword evidence="9 11" id="KW-0739">Sodium transport</keyword>